<feature type="transmembrane region" description="Helical" evidence="2">
    <location>
        <begin position="79"/>
        <end position="105"/>
    </location>
</feature>
<dbReference type="PaxDb" id="121845-A0A1S3DTY8"/>
<evidence type="ECO:0000313" key="5">
    <source>
        <dbReference type="RefSeq" id="XP_026689190.1"/>
    </source>
</evidence>
<organism evidence="3 4">
    <name type="scientific">Diaphorina citri</name>
    <name type="common">Asian citrus psyllid</name>
    <dbReference type="NCBI Taxonomy" id="121845"/>
    <lineage>
        <taxon>Eukaryota</taxon>
        <taxon>Metazoa</taxon>
        <taxon>Ecdysozoa</taxon>
        <taxon>Arthropoda</taxon>
        <taxon>Hexapoda</taxon>
        <taxon>Insecta</taxon>
        <taxon>Pterygota</taxon>
        <taxon>Neoptera</taxon>
        <taxon>Paraneoptera</taxon>
        <taxon>Hemiptera</taxon>
        <taxon>Sternorrhyncha</taxon>
        <taxon>Psylloidea</taxon>
        <taxon>Psyllidae</taxon>
        <taxon>Diaphorininae</taxon>
        <taxon>Diaphorina</taxon>
    </lineage>
</organism>
<sequence>MAESSGTQVSTIHDKCKVFACLLRPVLVRPVHVCRLTTDLLVLQIAPYTFFFFKVSFYFLISFLHFCKHPKLVLVLQCLVYLVVELISNMILCIITFLVCFYFILNDNISSVEDLGDLAHIISSNVNQNRRSLVESSLRRFINMSEETNDNRILVSMRRGDVETAPQRPNLDRNMPFKLGFNYVSAIKDKPVIKEISSDISSLSSIDQRLPDWNFPTDDEDVVKALSFIRKDRSSETFQLEEIIEPLKSSHSESSSKETGLLDNEEKLNTENDTNEVMRNDYIVNEVKDVKEVINYFESVHHTHNLEQTNAPVESIGEYLKCLTWDLVKKHLEPKSE</sequence>
<keyword evidence="2" id="KW-0472">Membrane</keyword>
<gene>
    <name evidence="4 5" type="primary">LOC103524292</name>
</gene>
<name>A0A1S3DTY8_DIACI</name>
<feature type="region of interest" description="Disordered" evidence="1">
    <location>
        <begin position="246"/>
        <end position="274"/>
    </location>
</feature>
<evidence type="ECO:0000313" key="3">
    <source>
        <dbReference type="Proteomes" id="UP000079169"/>
    </source>
</evidence>
<evidence type="ECO:0000256" key="1">
    <source>
        <dbReference type="SAM" id="MobiDB-lite"/>
    </source>
</evidence>
<dbReference type="RefSeq" id="XP_026689190.1">
    <property type="nucleotide sequence ID" value="XM_026833389.1"/>
</dbReference>
<evidence type="ECO:0000313" key="4">
    <source>
        <dbReference type="RefSeq" id="XP_008487528.1"/>
    </source>
</evidence>
<accession>A0A1S3DTY8</accession>
<evidence type="ECO:0000256" key="2">
    <source>
        <dbReference type="SAM" id="Phobius"/>
    </source>
</evidence>
<keyword evidence="3" id="KW-1185">Reference proteome</keyword>
<protein>
    <submittedName>
        <fullName evidence="4">Uncharacterized protein LOC103524292 isoform X1</fullName>
    </submittedName>
    <submittedName>
        <fullName evidence="5">Uncharacterized protein LOC103524292 isoform X2</fullName>
    </submittedName>
</protein>
<keyword evidence="2" id="KW-1133">Transmembrane helix</keyword>
<feature type="transmembrane region" description="Helical" evidence="2">
    <location>
        <begin position="45"/>
        <end position="67"/>
    </location>
</feature>
<keyword evidence="2" id="KW-0812">Transmembrane</keyword>
<dbReference type="GeneID" id="103524292"/>
<dbReference type="RefSeq" id="XP_008487528.1">
    <property type="nucleotide sequence ID" value="XM_008489306.2"/>
</dbReference>
<proteinExistence type="predicted"/>
<reference evidence="4 5" key="1">
    <citation type="submission" date="2025-04" db="UniProtKB">
        <authorList>
            <consortium name="RefSeq"/>
        </authorList>
    </citation>
    <scope>IDENTIFICATION</scope>
</reference>
<dbReference type="AlphaFoldDB" id="A0A1S3DTY8"/>
<dbReference type="KEGG" id="dci:103524292"/>
<dbReference type="Proteomes" id="UP000079169">
    <property type="component" value="Unplaced"/>
</dbReference>